<keyword evidence="7 9" id="KW-0472">Membrane</keyword>
<evidence type="ECO:0000256" key="9">
    <source>
        <dbReference type="RuleBase" id="RU363032"/>
    </source>
</evidence>
<feature type="transmembrane region" description="Helical" evidence="9">
    <location>
        <begin position="176"/>
        <end position="196"/>
    </location>
</feature>
<dbReference type="AlphaFoldDB" id="A0A0H3HGZ5"/>
<dbReference type="GO" id="GO:0005886">
    <property type="term" value="C:plasma membrane"/>
    <property type="evidence" value="ECO:0007669"/>
    <property type="project" value="UniProtKB-SubCell"/>
</dbReference>
<keyword evidence="5 9" id="KW-0812">Transmembrane</keyword>
<comment type="similarity">
    <text evidence="8">Belongs to the binding-protein-dependent transport system permease family. OppBC subfamily.</text>
</comment>
<evidence type="ECO:0000256" key="7">
    <source>
        <dbReference type="ARBA" id="ARBA00023136"/>
    </source>
</evidence>
<keyword evidence="4" id="KW-0997">Cell inner membrane</keyword>
<dbReference type="InterPro" id="IPR045621">
    <property type="entry name" value="BPD_transp_1_N"/>
</dbReference>
<gene>
    <name evidence="11" type="ordered locus">KOX_25310</name>
</gene>
<reference evidence="11 12" key="1">
    <citation type="journal article" date="2012" name="J. Bacteriol.">
        <title>Complete genome sequence of Klebsiella oxytoca KCTC 1686, used in production of 2,3-butanediol.</title>
        <authorList>
            <person name="Shin S.H."/>
            <person name="Kim S."/>
            <person name="Kim J.Y."/>
            <person name="Lee S."/>
            <person name="Um Y."/>
            <person name="Oh M.K."/>
            <person name="Kim Y.R."/>
            <person name="Lee J."/>
            <person name="Yang K.S."/>
        </authorList>
    </citation>
    <scope>NUCLEOTIDE SEQUENCE [LARGE SCALE GENOMIC DNA]</scope>
    <source>
        <strain evidence="12">ATCC 8724 / DSM 4798 / JCM 20051 / NBRC 3318 / NRRL B-199 / KCTC 1686</strain>
    </source>
</reference>
<evidence type="ECO:0000256" key="6">
    <source>
        <dbReference type="ARBA" id="ARBA00022989"/>
    </source>
</evidence>
<organism evidence="11 12">
    <name type="scientific">Klebsiella michiganensis (strain ATCC 8724 / DSM 4798 / JCM 20051 / NBRC 3318 / NRRL B-199 / KCTC 1686 / BUCSAV 143 / CCM 1901)</name>
    <dbReference type="NCBI Taxonomy" id="1006551"/>
    <lineage>
        <taxon>Bacteria</taxon>
        <taxon>Pseudomonadati</taxon>
        <taxon>Pseudomonadota</taxon>
        <taxon>Gammaproteobacteria</taxon>
        <taxon>Enterobacterales</taxon>
        <taxon>Enterobacteriaceae</taxon>
        <taxon>Klebsiella/Raoultella group</taxon>
        <taxon>Klebsiella</taxon>
    </lineage>
</organism>
<dbReference type="GeneID" id="66558845"/>
<dbReference type="KEGG" id="kox:KOX_25310"/>
<protein>
    <submittedName>
        <fullName evidence="11">Binding-protein-dependent transporter inner membrane component</fullName>
    </submittedName>
</protein>
<feature type="transmembrane region" description="Helical" evidence="9">
    <location>
        <begin position="12"/>
        <end position="32"/>
    </location>
</feature>
<evidence type="ECO:0000256" key="8">
    <source>
        <dbReference type="ARBA" id="ARBA00024202"/>
    </source>
</evidence>
<dbReference type="Gene3D" id="1.10.3720.10">
    <property type="entry name" value="MetI-like"/>
    <property type="match status" value="1"/>
</dbReference>
<comment type="subcellular location">
    <subcellularLocation>
        <location evidence="1">Cell inner membrane</location>
        <topology evidence="1">Multi-pass membrane protein</topology>
    </subcellularLocation>
    <subcellularLocation>
        <location evidence="9">Cell membrane</location>
        <topology evidence="9">Multi-pass membrane protein</topology>
    </subcellularLocation>
</comment>
<feature type="domain" description="ABC transmembrane type-1" evidence="10">
    <location>
        <begin position="97"/>
        <end position="299"/>
    </location>
</feature>
<keyword evidence="2 9" id="KW-0813">Transport</keyword>
<evidence type="ECO:0000259" key="10">
    <source>
        <dbReference type="PROSITE" id="PS50928"/>
    </source>
</evidence>
<dbReference type="PANTHER" id="PTHR43163:SF6">
    <property type="entry name" value="DIPEPTIDE TRANSPORT SYSTEM PERMEASE PROTEIN DPPB-RELATED"/>
    <property type="match status" value="1"/>
</dbReference>
<evidence type="ECO:0000256" key="5">
    <source>
        <dbReference type="ARBA" id="ARBA00022692"/>
    </source>
</evidence>
<sequence>MHRYRFLLFRPLQLLPVLLGISLITFMMVRAIPGDPARILLGVRSTPAALARIRAQFALDEPLWVQYGYFLRNLLQGELGKSIVYRVDTLKLIASRLEPTLWLVLGSVLLAVALTVPLAAIAARQRGRLADRLIRLFTTAGLGFPAFWLGIMLILLFSIVLGWFPVSGYGSDFLDQLHHMVLPCLTVALALSAVLIRNLRASLLMEMNSDYVVAARARGQQERRIFWRHVLPNSLVPTINLLAVNIGWLIGSTVVIESVFAIPGLGQLLVKAIFSRDYMVVQGVVMVFALATVAVSLLADILTVALDPRIKL</sequence>
<evidence type="ECO:0000256" key="3">
    <source>
        <dbReference type="ARBA" id="ARBA00022475"/>
    </source>
</evidence>
<dbReference type="CDD" id="cd06261">
    <property type="entry name" value="TM_PBP2"/>
    <property type="match status" value="1"/>
</dbReference>
<feature type="transmembrane region" description="Helical" evidence="9">
    <location>
        <begin position="133"/>
        <end position="164"/>
    </location>
</feature>
<dbReference type="SUPFAM" id="SSF161098">
    <property type="entry name" value="MetI-like"/>
    <property type="match status" value="1"/>
</dbReference>
<evidence type="ECO:0000256" key="4">
    <source>
        <dbReference type="ARBA" id="ARBA00022519"/>
    </source>
</evidence>
<evidence type="ECO:0000256" key="2">
    <source>
        <dbReference type="ARBA" id="ARBA00022448"/>
    </source>
</evidence>
<keyword evidence="6 9" id="KW-1133">Transmembrane helix</keyword>
<dbReference type="GO" id="GO:0055085">
    <property type="term" value="P:transmembrane transport"/>
    <property type="evidence" value="ECO:0007669"/>
    <property type="project" value="InterPro"/>
</dbReference>
<evidence type="ECO:0000313" key="11">
    <source>
        <dbReference type="EMBL" id="AEX06773.1"/>
    </source>
</evidence>
<evidence type="ECO:0000256" key="1">
    <source>
        <dbReference type="ARBA" id="ARBA00004429"/>
    </source>
</evidence>
<dbReference type="InterPro" id="IPR000515">
    <property type="entry name" value="MetI-like"/>
</dbReference>
<name>A0A0H3HGZ5_KLEM8</name>
<evidence type="ECO:0000313" key="12">
    <source>
        <dbReference type="Proteomes" id="UP000007843"/>
    </source>
</evidence>
<dbReference type="Proteomes" id="UP000007843">
    <property type="component" value="Chromosome"/>
</dbReference>
<feature type="transmembrane region" description="Helical" evidence="9">
    <location>
        <begin position="241"/>
        <end position="263"/>
    </location>
</feature>
<dbReference type="PROSITE" id="PS50928">
    <property type="entry name" value="ABC_TM1"/>
    <property type="match status" value="1"/>
</dbReference>
<dbReference type="RefSeq" id="WP_004852520.1">
    <property type="nucleotide sequence ID" value="NC_016612.1"/>
</dbReference>
<dbReference type="HOGENOM" id="CLU_036879_0_1_6"/>
<proteinExistence type="inferred from homology"/>
<dbReference type="PANTHER" id="PTHR43163">
    <property type="entry name" value="DIPEPTIDE TRANSPORT SYSTEM PERMEASE PROTEIN DPPB-RELATED"/>
    <property type="match status" value="1"/>
</dbReference>
<dbReference type="InterPro" id="IPR035906">
    <property type="entry name" value="MetI-like_sf"/>
</dbReference>
<accession>A0A0H3HGZ5</accession>
<feature type="transmembrane region" description="Helical" evidence="9">
    <location>
        <begin position="100"/>
        <end position="121"/>
    </location>
</feature>
<feature type="transmembrane region" description="Helical" evidence="9">
    <location>
        <begin position="283"/>
        <end position="306"/>
    </location>
</feature>
<keyword evidence="3" id="KW-1003">Cell membrane</keyword>
<dbReference type="Pfam" id="PF19300">
    <property type="entry name" value="BPD_transp_1_N"/>
    <property type="match status" value="1"/>
</dbReference>
<dbReference type="EMBL" id="CP003218">
    <property type="protein sequence ID" value="AEX06773.1"/>
    <property type="molecule type" value="Genomic_DNA"/>
</dbReference>
<dbReference type="Pfam" id="PF00528">
    <property type="entry name" value="BPD_transp_1"/>
    <property type="match status" value="1"/>
</dbReference>